<dbReference type="PANTHER" id="PTHR43014">
    <property type="entry name" value="MERCURIC REDUCTASE"/>
    <property type="match status" value="1"/>
</dbReference>
<comment type="similarity">
    <text evidence="2 9">Belongs to the class-I pyridine nucleotide-disulfide oxidoreductase family.</text>
</comment>
<dbReference type="InterPro" id="IPR023753">
    <property type="entry name" value="FAD/NAD-binding_dom"/>
</dbReference>
<evidence type="ECO:0000259" key="10">
    <source>
        <dbReference type="Pfam" id="PF02852"/>
    </source>
</evidence>
<keyword evidence="6 9" id="KW-0560">Oxidoreductase</keyword>
<dbReference type="PROSITE" id="PS00076">
    <property type="entry name" value="PYRIDINE_REDOX_1"/>
    <property type="match status" value="1"/>
</dbReference>
<comment type="cofactor">
    <cofactor evidence="1">
        <name>FAD</name>
        <dbReference type="ChEBI" id="CHEBI:57692"/>
    </cofactor>
</comment>
<evidence type="ECO:0000256" key="5">
    <source>
        <dbReference type="ARBA" id="ARBA00022857"/>
    </source>
</evidence>
<comment type="caution">
    <text evidence="12">The sequence shown here is derived from an EMBL/GenBank/DDBJ whole genome shotgun (WGS) entry which is preliminary data.</text>
</comment>
<dbReference type="InterPro" id="IPR016156">
    <property type="entry name" value="FAD/NAD-linked_Rdtase_dimer_sf"/>
</dbReference>
<keyword evidence="7" id="KW-1015">Disulfide bond</keyword>
<dbReference type="NCBIfam" id="NF004992">
    <property type="entry name" value="PRK06370.1-4"/>
    <property type="match status" value="1"/>
</dbReference>
<dbReference type="PIRSF" id="PIRSF000350">
    <property type="entry name" value="Mercury_reductase_MerA"/>
    <property type="match status" value="1"/>
</dbReference>
<evidence type="ECO:0000256" key="6">
    <source>
        <dbReference type="ARBA" id="ARBA00023002"/>
    </source>
</evidence>
<keyword evidence="3 9" id="KW-0285">Flavoprotein</keyword>
<organism evidence="12 13">
    <name type="scientific">Cupriavidus pinatubonensis</name>
    <dbReference type="NCBI Taxonomy" id="248026"/>
    <lineage>
        <taxon>Bacteria</taxon>
        <taxon>Pseudomonadati</taxon>
        <taxon>Pseudomonadota</taxon>
        <taxon>Betaproteobacteria</taxon>
        <taxon>Burkholderiales</taxon>
        <taxon>Burkholderiaceae</taxon>
        <taxon>Cupriavidus</taxon>
    </lineage>
</organism>
<dbReference type="Gene3D" id="3.30.390.30">
    <property type="match status" value="1"/>
</dbReference>
<dbReference type="SUPFAM" id="SSF51905">
    <property type="entry name" value="FAD/NAD(P)-binding domain"/>
    <property type="match status" value="1"/>
</dbReference>
<sequence>MAQGFDAIIIGTGQAGPALAARLSGAGMKLAIIERARFGGTCVNTGCIPTKTLIASAYAAQLARRAAEYGVTIGGPVDVDMKRVKARKDEISGRSSNGVEQWMRGLANATIYQGHARFENAHSVRINGELLEATQIFVNVGGRALVPPMPGLDQVPYLTNAGMMDVDFLPEHLIVIGGSYIGLEFGQMYRRFGARVTVVEKGPRLIQREDEDVSQAVREILEAEGIDIRLNANCLSARRDGEHLAVGLDCASGAPEVHGTHLLMAVGRVPNTDDLGLDKAGVETDARGYIKVDEQLRTNVPGIWALGDCNGRGAFTHTSYNDHEIVAANLLDNDPRKVSDRIAAYAMFIDPPLGRAGMTETEARQSGRKILVGTRPMSRVGRAVERGESLGFMKVVVDADTRRILGAAILGLTGDEVIHSILDVMYAGAPYTVISRAMHIHPTVSELVPTLLQELRVPG</sequence>
<reference evidence="12 13" key="1">
    <citation type="submission" date="2021-08" db="EMBL/GenBank/DDBJ databases">
        <authorList>
            <person name="Peeters C."/>
        </authorList>
    </citation>
    <scope>NUCLEOTIDE SEQUENCE [LARGE SCALE GENOMIC DNA]</scope>
    <source>
        <strain evidence="12 13">LMG 23994</strain>
    </source>
</reference>
<dbReference type="PRINTS" id="PR00411">
    <property type="entry name" value="PNDRDTASEI"/>
</dbReference>
<evidence type="ECO:0000313" key="12">
    <source>
        <dbReference type="EMBL" id="CAG9163532.1"/>
    </source>
</evidence>
<dbReference type="EMBL" id="CAJZAF010000001">
    <property type="protein sequence ID" value="CAG9163532.1"/>
    <property type="molecule type" value="Genomic_DNA"/>
</dbReference>
<name>A0ABM8W8J4_9BURK</name>
<dbReference type="PANTHER" id="PTHR43014:SF2">
    <property type="entry name" value="MERCURIC REDUCTASE"/>
    <property type="match status" value="1"/>
</dbReference>
<dbReference type="InterPro" id="IPR004099">
    <property type="entry name" value="Pyr_nucl-diS_OxRdtase_dimer"/>
</dbReference>
<evidence type="ECO:0000256" key="8">
    <source>
        <dbReference type="ARBA" id="ARBA00023284"/>
    </source>
</evidence>
<dbReference type="Gene3D" id="3.50.50.60">
    <property type="entry name" value="FAD/NAD(P)-binding domain"/>
    <property type="match status" value="2"/>
</dbReference>
<dbReference type="PRINTS" id="PR00368">
    <property type="entry name" value="FADPNR"/>
</dbReference>
<keyword evidence="5" id="KW-0521">NADP</keyword>
<accession>A0ABM8W8J4</accession>
<dbReference type="Pfam" id="PF02852">
    <property type="entry name" value="Pyr_redox_dim"/>
    <property type="match status" value="1"/>
</dbReference>
<dbReference type="InterPro" id="IPR001100">
    <property type="entry name" value="Pyr_nuc-diS_OxRdtase"/>
</dbReference>
<evidence type="ECO:0000313" key="13">
    <source>
        <dbReference type="Proteomes" id="UP000701702"/>
    </source>
</evidence>
<evidence type="ECO:0000256" key="2">
    <source>
        <dbReference type="ARBA" id="ARBA00007532"/>
    </source>
</evidence>
<evidence type="ECO:0000256" key="3">
    <source>
        <dbReference type="ARBA" id="ARBA00022630"/>
    </source>
</evidence>
<evidence type="ECO:0000256" key="9">
    <source>
        <dbReference type="RuleBase" id="RU003691"/>
    </source>
</evidence>
<evidence type="ECO:0000259" key="11">
    <source>
        <dbReference type="Pfam" id="PF07992"/>
    </source>
</evidence>
<dbReference type="NCBIfam" id="NF004990">
    <property type="entry name" value="PRK06370.1-1"/>
    <property type="match status" value="1"/>
</dbReference>
<dbReference type="RefSeq" id="WP_223998838.1">
    <property type="nucleotide sequence ID" value="NZ_CAJZAF010000001.1"/>
</dbReference>
<dbReference type="Pfam" id="PF07992">
    <property type="entry name" value="Pyr_redox_2"/>
    <property type="match status" value="1"/>
</dbReference>
<feature type="domain" description="Pyridine nucleotide-disulphide oxidoreductase dimerisation" evidence="10">
    <location>
        <begin position="345"/>
        <end position="450"/>
    </location>
</feature>
<keyword evidence="4 9" id="KW-0274">FAD</keyword>
<keyword evidence="8 9" id="KW-0676">Redox-active center</keyword>
<dbReference type="Proteomes" id="UP000701702">
    <property type="component" value="Unassembled WGS sequence"/>
</dbReference>
<gene>
    <name evidence="12" type="primary">rclA</name>
    <name evidence="12" type="ORF">LMG23994_00147</name>
</gene>
<feature type="domain" description="FAD/NAD(P)-binding" evidence="11">
    <location>
        <begin position="6"/>
        <end position="319"/>
    </location>
</feature>
<dbReference type="InterPro" id="IPR036188">
    <property type="entry name" value="FAD/NAD-bd_sf"/>
</dbReference>
<dbReference type="SUPFAM" id="SSF55424">
    <property type="entry name" value="FAD/NAD-linked reductases, dimerisation (C-terminal) domain"/>
    <property type="match status" value="1"/>
</dbReference>
<evidence type="ECO:0000256" key="1">
    <source>
        <dbReference type="ARBA" id="ARBA00001974"/>
    </source>
</evidence>
<dbReference type="InterPro" id="IPR012999">
    <property type="entry name" value="Pyr_OxRdtase_I_AS"/>
</dbReference>
<proteinExistence type="inferred from homology"/>
<keyword evidence="13" id="KW-1185">Reference proteome</keyword>
<evidence type="ECO:0000256" key="7">
    <source>
        <dbReference type="ARBA" id="ARBA00023157"/>
    </source>
</evidence>
<protein>
    <submittedName>
        <fullName evidence="12">Pyridine nucleotide-disulfide oxidoreductase RclA</fullName>
    </submittedName>
</protein>
<evidence type="ECO:0000256" key="4">
    <source>
        <dbReference type="ARBA" id="ARBA00022827"/>
    </source>
</evidence>